<feature type="region of interest" description="Disordered" evidence="1">
    <location>
        <begin position="1"/>
        <end position="31"/>
    </location>
</feature>
<gene>
    <name evidence="2" type="ORF">RIMI_LOCUS1626024</name>
</gene>
<reference evidence="2" key="1">
    <citation type="submission" date="2023-07" db="EMBL/GenBank/DDBJ databases">
        <authorList>
            <person name="Stuckert A."/>
        </authorList>
    </citation>
    <scope>NUCLEOTIDE SEQUENCE</scope>
</reference>
<evidence type="ECO:0000313" key="2">
    <source>
        <dbReference type="EMBL" id="CAJ0921851.1"/>
    </source>
</evidence>
<keyword evidence="3" id="KW-1185">Reference proteome</keyword>
<feature type="compositionally biased region" description="Polar residues" evidence="1">
    <location>
        <begin position="11"/>
        <end position="21"/>
    </location>
</feature>
<evidence type="ECO:0000256" key="1">
    <source>
        <dbReference type="SAM" id="MobiDB-lite"/>
    </source>
</evidence>
<proteinExistence type="predicted"/>
<dbReference type="PANTHER" id="PTHR36981">
    <property type="entry name" value="ZGC:195170"/>
    <property type="match status" value="1"/>
</dbReference>
<organism evidence="2 3">
    <name type="scientific">Ranitomeya imitator</name>
    <name type="common">mimic poison frog</name>
    <dbReference type="NCBI Taxonomy" id="111125"/>
    <lineage>
        <taxon>Eukaryota</taxon>
        <taxon>Metazoa</taxon>
        <taxon>Chordata</taxon>
        <taxon>Craniata</taxon>
        <taxon>Vertebrata</taxon>
        <taxon>Euteleostomi</taxon>
        <taxon>Amphibia</taxon>
        <taxon>Batrachia</taxon>
        <taxon>Anura</taxon>
        <taxon>Neobatrachia</taxon>
        <taxon>Hyloidea</taxon>
        <taxon>Dendrobatidae</taxon>
        <taxon>Dendrobatinae</taxon>
        <taxon>Ranitomeya</taxon>
    </lineage>
</organism>
<feature type="non-terminal residue" evidence="2">
    <location>
        <position position="1"/>
    </location>
</feature>
<dbReference type="EMBL" id="CAUEEQ010002136">
    <property type="protein sequence ID" value="CAJ0921851.1"/>
    <property type="molecule type" value="Genomic_DNA"/>
</dbReference>
<dbReference type="Proteomes" id="UP001176940">
    <property type="component" value="Unassembled WGS sequence"/>
</dbReference>
<accession>A0ABN9KS76</accession>
<evidence type="ECO:0000313" key="3">
    <source>
        <dbReference type="Proteomes" id="UP001176940"/>
    </source>
</evidence>
<protein>
    <submittedName>
        <fullName evidence="2">Uncharacterized protein</fullName>
    </submittedName>
</protein>
<sequence>NLFEDEEHLADNSTNNVISSNDLDDRPSDEGFQITESSMMANADSSDEESRAIFSVTSNCLAAAQLLCSMMKTLLGELKIKFGGDCESVECFPSNPLRIKNLNYTEFNDDTDKNRIGANVWCHCGNCVTMPTNSESICCQEIQNAEPCMFDLSCLTQHKFFHTFCERSETVNIVLRTMDQNFYIHLPQRKCKGTSVLSTIITDE</sequence>
<comment type="caution">
    <text evidence="2">The sequence shown here is derived from an EMBL/GenBank/DDBJ whole genome shotgun (WGS) entry which is preliminary data.</text>
</comment>
<name>A0ABN9KS76_9NEOB</name>
<dbReference type="PANTHER" id="PTHR36981:SF9">
    <property type="entry name" value="NANOR-RELATED"/>
    <property type="match status" value="1"/>
</dbReference>